<proteinExistence type="predicted"/>
<dbReference type="Gene3D" id="3.40.1000.30">
    <property type="match status" value="1"/>
</dbReference>
<evidence type="ECO:0000313" key="1">
    <source>
        <dbReference type="EMBL" id="GAU51061.1"/>
    </source>
</evidence>
<organism evidence="1 2">
    <name type="scientific">Trifolium subterraneum</name>
    <name type="common">Subterranean clover</name>
    <dbReference type="NCBI Taxonomy" id="3900"/>
    <lineage>
        <taxon>Eukaryota</taxon>
        <taxon>Viridiplantae</taxon>
        <taxon>Streptophyta</taxon>
        <taxon>Embryophyta</taxon>
        <taxon>Tracheophyta</taxon>
        <taxon>Spermatophyta</taxon>
        <taxon>Magnoliopsida</taxon>
        <taxon>eudicotyledons</taxon>
        <taxon>Gunneridae</taxon>
        <taxon>Pentapetalae</taxon>
        <taxon>rosids</taxon>
        <taxon>fabids</taxon>
        <taxon>Fabales</taxon>
        <taxon>Fabaceae</taxon>
        <taxon>Papilionoideae</taxon>
        <taxon>50 kb inversion clade</taxon>
        <taxon>NPAAA clade</taxon>
        <taxon>Hologalegina</taxon>
        <taxon>IRL clade</taxon>
        <taxon>Trifolieae</taxon>
        <taxon>Trifolium</taxon>
    </lineage>
</organism>
<protein>
    <submittedName>
        <fullName evidence="1">Uncharacterized protein</fullName>
    </submittedName>
</protein>
<sequence length="61" mass="6610">MCSVGNYSGEDGGSNYSRQFKNLDKLAKRIDEDILSKLDGSANASSSTKSSLNKVPYHILV</sequence>
<dbReference type="EMBL" id="DF974961">
    <property type="protein sequence ID" value="GAU51061.1"/>
    <property type="molecule type" value="Genomic_DNA"/>
</dbReference>
<gene>
    <name evidence="1" type="ORF">TSUD_300030</name>
</gene>
<dbReference type="OrthoDB" id="68090at2759"/>
<accession>A0A2Z6P3R3</accession>
<dbReference type="Proteomes" id="UP000242715">
    <property type="component" value="Unassembled WGS sequence"/>
</dbReference>
<reference evidence="2" key="1">
    <citation type="journal article" date="2017" name="Front. Plant Sci.">
        <title>Climate Clever Clovers: New Paradigm to Reduce the Environmental Footprint of Ruminants by Breeding Low Methanogenic Forages Utilizing Haplotype Variation.</title>
        <authorList>
            <person name="Kaur P."/>
            <person name="Appels R."/>
            <person name="Bayer P.E."/>
            <person name="Keeble-Gagnere G."/>
            <person name="Wang J."/>
            <person name="Hirakawa H."/>
            <person name="Shirasawa K."/>
            <person name="Vercoe P."/>
            <person name="Stefanova K."/>
            <person name="Durmic Z."/>
            <person name="Nichols P."/>
            <person name="Revell C."/>
            <person name="Isobe S.N."/>
            <person name="Edwards D."/>
            <person name="Erskine W."/>
        </authorList>
    </citation>
    <scope>NUCLEOTIDE SEQUENCE [LARGE SCALE GENOMIC DNA]</scope>
    <source>
        <strain evidence="2">cv. Daliak</strain>
    </source>
</reference>
<keyword evidence="2" id="KW-1185">Reference proteome</keyword>
<name>A0A2Z6P3R3_TRISU</name>
<evidence type="ECO:0000313" key="2">
    <source>
        <dbReference type="Proteomes" id="UP000242715"/>
    </source>
</evidence>
<dbReference type="AlphaFoldDB" id="A0A2Z6P3R3"/>